<dbReference type="GO" id="GO:0005634">
    <property type="term" value="C:nucleus"/>
    <property type="evidence" value="ECO:0007669"/>
    <property type="project" value="UniProtKB-SubCell"/>
</dbReference>
<dbReference type="OMA" id="NIDANMG"/>
<dbReference type="PANTHER" id="PTHR13539">
    <property type="entry name" value="CALMODULIN-LYSINE N-METHYLTRANSFERASE"/>
    <property type="match status" value="1"/>
</dbReference>
<dbReference type="InterPro" id="IPR019410">
    <property type="entry name" value="Methyltransf_16"/>
</dbReference>
<accession>A0A0K9PMY8</accession>
<dbReference type="SUPFAM" id="SSF53335">
    <property type="entry name" value="S-adenosyl-L-methionine-dependent methyltransferases"/>
    <property type="match status" value="1"/>
</dbReference>
<dbReference type="GO" id="GO:0005737">
    <property type="term" value="C:cytoplasm"/>
    <property type="evidence" value="ECO:0007669"/>
    <property type="project" value="UniProtKB-SubCell"/>
</dbReference>
<dbReference type="InterPro" id="IPR029063">
    <property type="entry name" value="SAM-dependent_MTases_sf"/>
</dbReference>
<sequence>MEDTNAGVVKATGVSPLRASLVRWEILRRALLPRYSASSATKSDASFMEIKKISRKSSVGFNLIPFQIQSQHFNGYSNASLEDEKVINNKDFCICYTLPTEISQKLILFQRLENCIGIDDFEISDKHNIDNTGIVCSWPSEDVLAYFCLNHIDMFRSKRVLELGSGYGLAGMTIAVATSAYEVVISDGNPQVVDYIQKNVTMNAHTFGDTDVQPMNLHWNQDLDSNMLNSFDIIVASDWYDQ</sequence>
<keyword evidence="5" id="KW-0963">Cytoplasm</keyword>
<name>A0A0K9PMY8_ZOSMR</name>
<proteinExistence type="predicted"/>
<dbReference type="OrthoDB" id="413520at2759"/>
<evidence type="ECO:0000256" key="5">
    <source>
        <dbReference type="ARBA" id="ARBA00022490"/>
    </source>
</evidence>
<dbReference type="EC" id="2.1.1.60" evidence="3"/>
<evidence type="ECO:0000256" key="3">
    <source>
        <dbReference type="ARBA" id="ARBA00011914"/>
    </source>
</evidence>
<dbReference type="PANTHER" id="PTHR13539:SF3">
    <property type="entry name" value="CALMODULIN-LYSINE N-METHYLTRANSFERASE"/>
    <property type="match status" value="1"/>
</dbReference>
<dbReference type="GO" id="GO:0032259">
    <property type="term" value="P:methylation"/>
    <property type="evidence" value="ECO:0007669"/>
    <property type="project" value="UniProtKB-KW"/>
</dbReference>
<evidence type="ECO:0000256" key="4">
    <source>
        <dbReference type="ARBA" id="ARBA00020594"/>
    </source>
</evidence>
<dbReference type="EMBL" id="LFYR01000729">
    <property type="protein sequence ID" value="KMZ70336.1"/>
    <property type="molecule type" value="Genomic_DNA"/>
</dbReference>
<gene>
    <name evidence="9" type="ORF">ZOSMA_1G03170</name>
</gene>
<keyword evidence="8" id="KW-0539">Nucleus</keyword>
<comment type="subcellular location">
    <subcellularLocation>
        <location evidence="2">Cytoplasm</location>
    </subcellularLocation>
    <subcellularLocation>
        <location evidence="1">Nucleus</location>
    </subcellularLocation>
</comment>
<evidence type="ECO:0000313" key="10">
    <source>
        <dbReference type="Proteomes" id="UP000036987"/>
    </source>
</evidence>
<keyword evidence="7" id="KW-0808">Transferase</keyword>
<evidence type="ECO:0000256" key="1">
    <source>
        <dbReference type="ARBA" id="ARBA00004123"/>
    </source>
</evidence>
<dbReference type="Gene3D" id="3.40.50.150">
    <property type="entry name" value="Vaccinia Virus protein VP39"/>
    <property type="match status" value="1"/>
</dbReference>
<organism evidence="9 10">
    <name type="scientific">Zostera marina</name>
    <name type="common">Eelgrass</name>
    <dbReference type="NCBI Taxonomy" id="29655"/>
    <lineage>
        <taxon>Eukaryota</taxon>
        <taxon>Viridiplantae</taxon>
        <taxon>Streptophyta</taxon>
        <taxon>Embryophyta</taxon>
        <taxon>Tracheophyta</taxon>
        <taxon>Spermatophyta</taxon>
        <taxon>Magnoliopsida</taxon>
        <taxon>Liliopsida</taxon>
        <taxon>Zosteraceae</taxon>
        <taxon>Zostera</taxon>
    </lineage>
</organism>
<reference evidence="10" key="1">
    <citation type="journal article" date="2016" name="Nature">
        <title>The genome of the seagrass Zostera marina reveals angiosperm adaptation to the sea.</title>
        <authorList>
            <person name="Olsen J.L."/>
            <person name="Rouze P."/>
            <person name="Verhelst B."/>
            <person name="Lin Y.-C."/>
            <person name="Bayer T."/>
            <person name="Collen J."/>
            <person name="Dattolo E."/>
            <person name="De Paoli E."/>
            <person name="Dittami S."/>
            <person name="Maumus F."/>
            <person name="Michel G."/>
            <person name="Kersting A."/>
            <person name="Lauritano C."/>
            <person name="Lohaus R."/>
            <person name="Toepel M."/>
            <person name="Tonon T."/>
            <person name="Vanneste K."/>
            <person name="Amirebrahimi M."/>
            <person name="Brakel J."/>
            <person name="Bostroem C."/>
            <person name="Chovatia M."/>
            <person name="Grimwood J."/>
            <person name="Jenkins J.W."/>
            <person name="Jueterbock A."/>
            <person name="Mraz A."/>
            <person name="Stam W.T."/>
            <person name="Tice H."/>
            <person name="Bornberg-Bauer E."/>
            <person name="Green P.J."/>
            <person name="Pearson G.A."/>
            <person name="Procaccini G."/>
            <person name="Duarte C.M."/>
            <person name="Schmutz J."/>
            <person name="Reusch T.B.H."/>
            <person name="Van de Peer Y."/>
        </authorList>
    </citation>
    <scope>NUCLEOTIDE SEQUENCE [LARGE SCALE GENOMIC DNA]</scope>
    <source>
        <strain evidence="10">cv. Finnish</strain>
    </source>
</reference>
<evidence type="ECO:0000256" key="8">
    <source>
        <dbReference type="ARBA" id="ARBA00023242"/>
    </source>
</evidence>
<dbReference type="Proteomes" id="UP000036987">
    <property type="component" value="Unassembled WGS sequence"/>
</dbReference>
<dbReference type="Pfam" id="PF10294">
    <property type="entry name" value="Methyltransf_16"/>
    <property type="match status" value="1"/>
</dbReference>
<evidence type="ECO:0000313" key="9">
    <source>
        <dbReference type="EMBL" id="KMZ70336.1"/>
    </source>
</evidence>
<keyword evidence="6" id="KW-0489">Methyltransferase</keyword>
<dbReference type="InterPro" id="IPR025800">
    <property type="entry name" value="CaM-Lys-N-MeTrfase"/>
</dbReference>
<dbReference type="AlphaFoldDB" id="A0A0K9PMY8"/>
<evidence type="ECO:0000256" key="2">
    <source>
        <dbReference type="ARBA" id="ARBA00004496"/>
    </source>
</evidence>
<comment type="caution">
    <text evidence="9">The sequence shown here is derived from an EMBL/GenBank/DDBJ whole genome shotgun (WGS) entry which is preliminary data.</text>
</comment>
<dbReference type="STRING" id="29655.A0A0K9PMY8"/>
<dbReference type="GO" id="GO:0018025">
    <property type="term" value="F:calmodulin-lysine N-methyltransferase activity"/>
    <property type="evidence" value="ECO:0007669"/>
    <property type="project" value="UniProtKB-EC"/>
</dbReference>
<keyword evidence="10" id="KW-1185">Reference proteome</keyword>
<protein>
    <recommendedName>
        <fullName evidence="4">Calmodulin-lysine N-methyltransferase</fullName>
        <ecNumber evidence="3">2.1.1.60</ecNumber>
    </recommendedName>
</protein>
<evidence type="ECO:0000256" key="6">
    <source>
        <dbReference type="ARBA" id="ARBA00022603"/>
    </source>
</evidence>
<evidence type="ECO:0000256" key="7">
    <source>
        <dbReference type="ARBA" id="ARBA00022679"/>
    </source>
</evidence>